<evidence type="ECO:0000313" key="2">
    <source>
        <dbReference type="Proteomes" id="UP001234178"/>
    </source>
</evidence>
<gene>
    <name evidence="1" type="ORF">OUZ56_031321</name>
</gene>
<comment type="caution">
    <text evidence="1">The sequence shown here is derived from an EMBL/GenBank/DDBJ whole genome shotgun (WGS) entry which is preliminary data.</text>
</comment>
<evidence type="ECO:0000313" key="1">
    <source>
        <dbReference type="EMBL" id="KAK4016367.1"/>
    </source>
</evidence>
<reference evidence="1 2" key="1">
    <citation type="journal article" date="2023" name="Nucleic Acids Res.">
        <title>The hologenome of Daphnia magna reveals possible DNA methylation and microbiome-mediated evolution of the host genome.</title>
        <authorList>
            <person name="Chaturvedi A."/>
            <person name="Li X."/>
            <person name="Dhandapani V."/>
            <person name="Marshall H."/>
            <person name="Kissane S."/>
            <person name="Cuenca-Cambronero M."/>
            <person name="Asole G."/>
            <person name="Calvet F."/>
            <person name="Ruiz-Romero M."/>
            <person name="Marangio P."/>
            <person name="Guigo R."/>
            <person name="Rago D."/>
            <person name="Mirbahai L."/>
            <person name="Eastwood N."/>
            <person name="Colbourne J.K."/>
            <person name="Zhou J."/>
            <person name="Mallon E."/>
            <person name="Orsini L."/>
        </authorList>
    </citation>
    <scope>NUCLEOTIDE SEQUENCE [LARGE SCALE GENOMIC DNA]</scope>
    <source>
        <strain evidence="1">LRV0_1</strain>
    </source>
</reference>
<keyword evidence="2" id="KW-1185">Reference proteome</keyword>
<accession>A0ABQ9ZTX1</accession>
<protein>
    <submittedName>
        <fullName evidence="1">Uncharacterized protein</fullName>
    </submittedName>
</protein>
<dbReference type="EMBL" id="JAOYFB010000005">
    <property type="protein sequence ID" value="KAK4016367.1"/>
    <property type="molecule type" value="Genomic_DNA"/>
</dbReference>
<dbReference type="Proteomes" id="UP001234178">
    <property type="component" value="Unassembled WGS sequence"/>
</dbReference>
<name>A0ABQ9ZTX1_9CRUS</name>
<proteinExistence type="predicted"/>
<sequence>MMASFFEGVQHLVQPFKRIAVTGLRLTKRDLFTVYFLYVVRSTCVIHFTTRIENMVLRHIRAKLNH</sequence>
<organism evidence="1 2">
    <name type="scientific">Daphnia magna</name>
    <dbReference type="NCBI Taxonomy" id="35525"/>
    <lineage>
        <taxon>Eukaryota</taxon>
        <taxon>Metazoa</taxon>
        <taxon>Ecdysozoa</taxon>
        <taxon>Arthropoda</taxon>
        <taxon>Crustacea</taxon>
        <taxon>Branchiopoda</taxon>
        <taxon>Diplostraca</taxon>
        <taxon>Cladocera</taxon>
        <taxon>Anomopoda</taxon>
        <taxon>Daphniidae</taxon>
        <taxon>Daphnia</taxon>
    </lineage>
</organism>